<dbReference type="AlphaFoldDB" id="A0A022QU65"/>
<feature type="transmembrane region" description="Helical" evidence="1">
    <location>
        <begin position="63"/>
        <end position="82"/>
    </location>
</feature>
<keyword evidence="3" id="KW-1185">Reference proteome</keyword>
<reference evidence="2 3" key="1">
    <citation type="journal article" date="2013" name="Proc. Natl. Acad. Sci. U.S.A.">
        <title>Fine-scale variation in meiotic recombination in Mimulus inferred from population shotgun sequencing.</title>
        <authorList>
            <person name="Hellsten U."/>
            <person name="Wright K.M."/>
            <person name="Jenkins J."/>
            <person name="Shu S."/>
            <person name="Yuan Y."/>
            <person name="Wessler S.R."/>
            <person name="Schmutz J."/>
            <person name="Willis J.H."/>
            <person name="Rokhsar D.S."/>
        </authorList>
    </citation>
    <scope>NUCLEOTIDE SEQUENCE [LARGE SCALE GENOMIC DNA]</scope>
    <source>
        <strain evidence="3">cv. DUN x IM62</strain>
    </source>
</reference>
<keyword evidence="1" id="KW-0472">Membrane</keyword>
<proteinExistence type="predicted"/>
<accession>A0A022QU65</accession>
<name>A0A022QU65_ERYGU</name>
<dbReference type="GO" id="GO:0010027">
    <property type="term" value="P:thylakoid membrane organization"/>
    <property type="evidence" value="ECO:0007669"/>
    <property type="project" value="InterPro"/>
</dbReference>
<organism evidence="2 3">
    <name type="scientific">Erythranthe guttata</name>
    <name type="common">Yellow monkey flower</name>
    <name type="synonym">Mimulus guttatus</name>
    <dbReference type="NCBI Taxonomy" id="4155"/>
    <lineage>
        <taxon>Eukaryota</taxon>
        <taxon>Viridiplantae</taxon>
        <taxon>Streptophyta</taxon>
        <taxon>Embryophyta</taxon>
        <taxon>Tracheophyta</taxon>
        <taxon>Spermatophyta</taxon>
        <taxon>Magnoliopsida</taxon>
        <taxon>eudicotyledons</taxon>
        <taxon>Gunneridae</taxon>
        <taxon>Pentapetalae</taxon>
        <taxon>asterids</taxon>
        <taxon>lamiids</taxon>
        <taxon>Lamiales</taxon>
        <taxon>Phrymaceae</taxon>
        <taxon>Erythranthe</taxon>
    </lineage>
</organism>
<dbReference type="Proteomes" id="UP000030748">
    <property type="component" value="Unassembled WGS sequence"/>
</dbReference>
<keyword evidence="1" id="KW-0812">Transmembrane</keyword>
<evidence type="ECO:0000256" key="1">
    <source>
        <dbReference type="SAM" id="Phobius"/>
    </source>
</evidence>
<gene>
    <name evidence="2" type="ORF">MIMGU_mgv11b019432mg</name>
</gene>
<evidence type="ECO:0000313" key="3">
    <source>
        <dbReference type="Proteomes" id="UP000030748"/>
    </source>
</evidence>
<feature type="non-terminal residue" evidence="2">
    <location>
        <position position="1"/>
    </location>
</feature>
<dbReference type="EMBL" id="KI631018">
    <property type="protein sequence ID" value="EYU31129.1"/>
    <property type="molecule type" value="Genomic_DNA"/>
</dbReference>
<protein>
    <submittedName>
        <fullName evidence="2">Uncharacterized protein</fullName>
    </submittedName>
</protein>
<dbReference type="Pfam" id="PF20711">
    <property type="entry name" value="DUF6825"/>
    <property type="match status" value="1"/>
</dbReference>
<dbReference type="InterPro" id="IPR040003">
    <property type="entry name" value="PG18-like"/>
</dbReference>
<dbReference type="PANTHER" id="PTHR35745">
    <property type="entry name" value="BNACNNG14650D PROTEIN"/>
    <property type="match status" value="1"/>
</dbReference>
<keyword evidence="1" id="KW-1133">Transmembrane helix</keyword>
<sequence>VSILFKPSSGESSQLGFDSVQTKLRRIVSGREQLKIAFDSLHYQIRTGLLERSSNSGFIVEGFIVKGFYGIAKIILVFVFSYRHFDWLVRSLCSLTLNERTELSVGELLSTIGRLQTEQQKQVREFKVCVYAYLG</sequence>
<dbReference type="PANTHER" id="PTHR35745:SF1">
    <property type="entry name" value="OS04G0513000 PROTEIN"/>
    <property type="match status" value="1"/>
</dbReference>
<evidence type="ECO:0000313" key="2">
    <source>
        <dbReference type="EMBL" id="EYU31129.1"/>
    </source>
</evidence>